<organism evidence="1">
    <name type="scientific">Cucumis melo</name>
    <name type="common">Muskmelon</name>
    <dbReference type="NCBI Taxonomy" id="3656"/>
    <lineage>
        <taxon>Eukaryota</taxon>
        <taxon>Viridiplantae</taxon>
        <taxon>Streptophyta</taxon>
        <taxon>Embryophyta</taxon>
        <taxon>Tracheophyta</taxon>
        <taxon>Spermatophyta</taxon>
        <taxon>Magnoliopsida</taxon>
        <taxon>eudicotyledons</taxon>
        <taxon>Gunneridae</taxon>
        <taxon>Pentapetalae</taxon>
        <taxon>rosids</taxon>
        <taxon>fabids</taxon>
        <taxon>Cucurbitales</taxon>
        <taxon>Cucurbitaceae</taxon>
        <taxon>Benincaseae</taxon>
        <taxon>Cucumis</taxon>
    </lineage>
</organism>
<evidence type="ECO:0000313" key="1">
    <source>
        <dbReference type="EnsemblPlants" id="MELO3C014993.2.1"/>
    </source>
</evidence>
<protein>
    <submittedName>
        <fullName evidence="1">Uncharacterized protein</fullName>
    </submittedName>
</protein>
<dbReference type="Gramene" id="MELO3C014993.2.1">
    <property type="protein sequence ID" value="MELO3C014993.2.1"/>
    <property type="gene ID" value="MELO3C014993.2"/>
</dbReference>
<accession>A0A9I9DA18</accession>
<reference evidence="1" key="1">
    <citation type="submission" date="2023-03" db="UniProtKB">
        <authorList>
            <consortium name="EnsemblPlants"/>
        </authorList>
    </citation>
    <scope>IDENTIFICATION</scope>
</reference>
<dbReference type="AlphaFoldDB" id="A0A9I9DA18"/>
<proteinExistence type="predicted"/>
<dbReference type="EnsemblPlants" id="MELO3C014993.2.1">
    <property type="protein sequence ID" value="MELO3C014993.2.1"/>
    <property type="gene ID" value="MELO3C014993.2"/>
</dbReference>
<name>A0A9I9DA18_CUCME</name>
<sequence length="48" mass="5509">MKMGVTYDGMWLKQRGNKLSGAHSLRLKLIARPTNKKRLTRLERAIIG</sequence>